<sequence length="148" mass="16056">MTPAMQTLMRDVARIWDGAAAGLYGPGDPGPAVDVLAEGVVWTELPTGAGGTGRDAVTGHLSALTATLPGELTRTRLSRTVDVRRVVDEVRFGFVHDRELPWLLPGVAPTGRRVEVLAVQLVRIRQGRIDEVRTLWDVAGLRDTLNLR</sequence>
<keyword evidence="2" id="KW-1185">Reference proteome</keyword>
<dbReference type="Gene3D" id="3.10.450.50">
    <property type="match status" value="1"/>
</dbReference>
<protein>
    <submittedName>
        <fullName evidence="1">Carboxymethylenebutenolidase</fullName>
        <ecNumber evidence="1">3.1.1.45</ecNumber>
    </submittedName>
</protein>
<dbReference type="InterPro" id="IPR032710">
    <property type="entry name" value="NTF2-like_dom_sf"/>
</dbReference>
<reference evidence="1 2" key="1">
    <citation type="submission" date="2021-03" db="EMBL/GenBank/DDBJ databases">
        <title>Sequencing the genomes of 1000 actinobacteria strains.</title>
        <authorList>
            <person name="Klenk H.-P."/>
        </authorList>
    </citation>
    <scope>NUCLEOTIDE SEQUENCE [LARGE SCALE GENOMIC DNA]</scope>
    <source>
        <strain evidence="1 2">DSM 45256</strain>
    </source>
</reference>
<dbReference type="PANTHER" id="PTHR38436">
    <property type="entry name" value="POLYKETIDE CYCLASE SNOAL-LIKE DOMAIN"/>
    <property type="match status" value="1"/>
</dbReference>
<dbReference type="EMBL" id="JAGINU010000001">
    <property type="protein sequence ID" value="MBP2370480.1"/>
    <property type="molecule type" value="Genomic_DNA"/>
</dbReference>
<evidence type="ECO:0000313" key="2">
    <source>
        <dbReference type="Proteomes" id="UP001519295"/>
    </source>
</evidence>
<proteinExistence type="predicted"/>
<comment type="caution">
    <text evidence="1">The sequence shown here is derived from an EMBL/GenBank/DDBJ whole genome shotgun (WGS) entry which is preliminary data.</text>
</comment>
<dbReference type="InterPro" id="IPR009959">
    <property type="entry name" value="Cyclase_SnoaL-like"/>
</dbReference>
<keyword evidence="1" id="KW-0378">Hydrolase</keyword>
<organism evidence="1 2">
    <name type="scientific">Pseudonocardia parietis</name>
    <dbReference type="NCBI Taxonomy" id="570936"/>
    <lineage>
        <taxon>Bacteria</taxon>
        <taxon>Bacillati</taxon>
        <taxon>Actinomycetota</taxon>
        <taxon>Actinomycetes</taxon>
        <taxon>Pseudonocardiales</taxon>
        <taxon>Pseudonocardiaceae</taxon>
        <taxon>Pseudonocardia</taxon>
    </lineage>
</organism>
<dbReference type="SUPFAM" id="SSF54427">
    <property type="entry name" value="NTF2-like"/>
    <property type="match status" value="1"/>
</dbReference>
<dbReference type="Pfam" id="PF07366">
    <property type="entry name" value="SnoaL"/>
    <property type="match status" value="1"/>
</dbReference>
<dbReference type="Proteomes" id="UP001519295">
    <property type="component" value="Unassembled WGS sequence"/>
</dbReference>
<gene>
    <name evidence="1" type="ORF">JOF36_006176</name>
</gene>
<name>A0ABS4W2V0_9PSEU</name>
<dbReference type="GO" id="GO:0008806">
    <property type="term" value="F:carboxymethylenebutenolidase activity"/>
    <property type="evidence" value="ECO:0007669"/>
    <property type="project" value="UniProtKB-EC"/>
</dbReference>
<dbReference type="RefSeq" id="WP_210033778.1">
    <property type="nucleotide sequence ID" value="NZ_JAGINU010000001.1"/>
</dbReference>
<accession>A0ABS4W2V0</accession>
<dbReference type="PANTHER" id="PTHR38436:SF3">
    <property type="entry name" value="CARBOXYMETHYLENEBUTENOLIDASE-RELATED"/>
    <property type="match status" value="1"/>
</dbReference>
<evidence type="ECO:0000313" key="1">
    <source>
        <dbReference type="EMBL" id="MBP2370480.1"/>
    </source>
</evidence>
<dbReference type="EC" id="3.1.1.45" evidence="1"/>